<name>A0ABR3VH65_9PEZI</name>
<evidence type="ECO:0000313" key="1">
    <source>
        <dbReference type="EMBL" id="KAL1840857.1"/>
    </source>
</evidence>
<reference evidence="1 2" key="1">
    <citation type="journal article" date="2024" name="Commun. Biol.">
        <title>Comparative genomic analysis of thermophilic fungi reveals convergent evolutionary adaptations and gene losses.</title>
        <authorList>
            <person name="Steindorff A.S."/>
            <person name="Aguilar-Pontes M.V."/>
            <person name="Robinson A.J."/>
            <person name="Andreopoulos B."/>
            <person name="LaButti K."/>
            <person name="Kuo A."/>
            <person name="Mondo S."/>
            <person name="Riley R."/>
            <person name="Otillar R."/>
            <person name="Haridas S."/>
            <person name="Lipzen A."/>
            <person name="Grimwood J."/>
            <person name="Schmutz J."/>
            <person name="Clum A."/>
            <person name="Reid I.D."/>
            <person name="Moisan M.C."/>
            <person name="Butler G."/>
            <person name="Nguyen T.T.M."/>
            <person name="Dewar K."/>
            <person name="Conant G."/>
            <person name="Drula E."/>
            <person name="Henrissat B."/>
            <person name="Hansel C."/>
            <person name="Singer S."/>
            <person name="Hutchinson M.I."/>
            <person name="de Vries R.P."/>
            <person name="Natvig D.O."/>
            <person name="Powell A.J."/>
            <person name="Tsang A."/>
            <person name="Grigoriev I.V."/>
        </authorList>
    </citation>
    <scope>NUCLEOTIDE SEQUENCE [LARGE SCALE GENOMIC DNA]</scope>
    <source>
        <strain evidence="1 2">ATCC 24622</strain>
    </source>
</reference>
<organism evidence="1 2">
    <name type="scientific">Phialemonium thermophilum</name>
    <dbReference type="NCBI Taxonomy" id="223376"/>
    <lineage>
        <taxon>Eukaryota</taxon>
        <taxon>Fungi</taxon>
        <taxon>Dikarya</taxon>
        <taxon>Ascomycota</taxon>
        <taxon>Pezizomycotina</taxon>
        <taxon>Sordariomycetes</taxon>
        <taxon>Sordariomycetidae</taxon>
        <taxon>Cephalothecales</taxon>
        <taxon>Cephalothecaceae</taxon>
        <taxon>Phialemonium</taxon>
    </lineage>
</organism>
<dbReference type="EMBL" id="JAZHXJ010002148">
    <property type="protein sequence ID" value="KAL1840857.1"/>
    <property type="molecule type" value="Genomic_DNA"/>
</dbReference>
<proteinExistence type="predicted"/>
<keyword evidence="2" id="KW-1185">Reference proteome</keyword>
<evidence type="ECO:0000313" key="2">
    <source>
        <dbReference type="Proteomes" id="UP001586593"/>
    </source>
</evidence>
<comment type="caution">
    <text evidence="1">The sequence shown here is derived from an EMBL/GenBank/DDBJ whole genome shotgun (WGS) entry which is preliminary data.</text>
</comment>
<dbReference type="Proteomes" id="UP001586593">
    <property type="component" value="Unassembled WGS sequence"/>
</dbReference>
<sequence length="230" mass="25157">MVTSVATDARDSVSWCFSLVGHRTKASSATACLAHAQLVCRTLRGRRDGSPASGTRRSWRDLAHIVLAVGSPCGVAQCRTQATEFARPVQNADTLPPVASGWEIGGERRCLWIGACRALLDDGLESLGRSKPITTVRSLGGPSGLFSRLGRSRPLPLRRASTIEGKRRQWVAGRYGSWRAAFLGSSRCKRIAKLGPRAHHVWLRKRRWHGHFPSWIGTVCGHACCPVHYA</sequence>
<accession>A0ABR3VH65</accession>
<protein>
    <submittedName>
        <fullName evidence="1">Uncharacterized protein</fullName>
    </submittedName>
</protein>
<gene>
    <name evidence="1" type="ORF">VTK73DRAFT_3645</name>
</gene>